<comment type="similarity">
    <text evidence="4 18">Belongs to the peptidase S8 family.</text>
</comment>
<dbReference type="InterPro" id="IPR023828">
    <property type="entry name" value="Peptidase_S8_Ser-AS"/>
</dbReference>
<evidence type="ECO:0000256" key="19">
    <source>
        <dbReference type="SAM" id="MobiDB-lite"/>
    </source>
</evidence>
<evidence type="ECO:0000256" key="12">
    <source>
        <dbReference type="ARBA" id="ARBA00022825"/>
    </source>
</evidence>
<evidence type="ECO:0000256" key="10">
    <source>
        <dbReference type="ARBA" id="ARBA00022670"/>
    </source>
</evidence>
<dbReference type="CDD" id="cd04857">
    <property type="entry name" value="Peptidases_S8_Tripeptidyl_Aminopeptidase_II"/>
    <property type="match status" value="1"/>
</dbReference>
<dbReference type="Pfam" id="PF21223">
    <property type="entry name" value="TPPII_Ig-like-1"/>
    <property type="match status" value="1"/>
</dbReference>
<keyword evidence="14" id="KW-0539">Nucleus</keyword>
<feature type="domain" description="Peptidase S8/S53" evidence="20">
    <location>
        <begin position="35"/>
        <end position="507"/>
    </location>
</feature>
<dbReference type="AlphaFoldDB" id="A0A8D1HNC3"/>
<feature type="domain" description="Tripeptidyl-peptidase II first Ig-like" evidence="22">
    <location>
        <begin position="529"/>
        <end position="636"/>
    </location>
</feature>
<evidence type="ECO:0000256" key="15">
    <source>
        <dbReference type="ARBA" id="ARBA00032232"/>
    </source>
</evidence>
<evidence type="ECO:0000256" key="18">
    <source>
        <dbReference type="PROSITE-ProRule" id="PRU01240"/>
    </source>
</evidence>
<comment type="function">
    <text evidence="16">Cytosolic tripeptidyl-peptidase that releases N-terminal tripeptides from polypeptides and is a component of the proteolytic cascade acting downstream of the 26S proteasome in the ubiquitin-proteasome pathway. It plays an important role in intracellular amino acid homeostasis. Stimulates adipogenesis.</text>
</comment>
<evidence type="ECO:0000256" key="4">
    <source>
        <dbReference type="ARBA" id="ARBA00011073"/>
    </source>
</evidence>
<feature type="active site" description="Charge relay system" evidence="18">
    <location>
        <position position="44"/>
    </location>
</feature>
<dbReference type="Proteomes" id="UP000694728">
    <property type="component" value="Unplaced"/>
</dbReference>
<dbReference type="InterPro" id="IPR015500">
    <property type="entry name" value="Peptidase_S8_subtilisin-rel"/>
</dbReference>
<dbReference type="Pfam" id="PF21316">
    <property type="entry name" value="TPPII_GBD"/>
    <property type="match status" value="1"/>
</dbReference>
<feature type="active site" description="Charge relay system" evidence="18">
    <location>
        <position position="271"/>
    </location>
</feature>
<dbReference type="InterPro" id="IPR048384">
    <property type="entry name" value="TPPII_GBD"/>
</dbReference>
<dbReference type="GO" id="GO:0008240">
    <property type="term" value="F:tripeptidyl-peptidase activity"/>
    <property type="evidence" value="ECO:0007669"/>
    <property type="project" value="UniProtKB-EC"/>
</dbReference>
<feature type="domain" description="Tripeptidyl-peptidase II galactose-binding" evidence="23">
    <location>
        <begin position="661"/>
        <end position="748"/>
    </location>
</feature>
<dbReference type="Pfam" id="PF00082">
    <property type="entry name" value="Peptidase_S8"/>
    <property type="match status" value="1"/>
</dbReference>
<keyword evidence="11 18" id="KW-0378">Hydrolase</keyword>
<dbReference type="Gene3D" id="3.40.50.200">
    <property type="entry name" value="Peptidase S8/S53 domain"/>
    <property type="match status" value="2"/>
</dbReference>
<organism evidence="24 25">
    <name type="scientific">Sus scrofa</name>
    <name type="common">Pig</name>
    <dbReference type="NCBI Taxonomy" id="9823"/>
    <lineage>
        <taxon>Eukaryota</taxon>
        <taxon>Metazoa</taxon>
        <taxon>Chordata</taxon>
        <taxon>Craniata</taxon>
        <taxon>Vertebrata</taxon>
        <taxon>Euteleostomi</taxon>
        <taxon>Mammalia</taxon>
        <taxon>Eutheria</taxon>
        <taxon>Laurasiatheria</taxon>
        <taxon>Artiodactyla</taxon>
        <taxon>Suina</taxon>
        <taxon>Suidae</taxon>
        <taxon>Sus</taxon>
    </lineage>
</organism>
<evidence type="ECO:0000259" key="21">
    <source>
        <dbReference type="Pfam" id="PF12580"/>
    </source>
</evidence>
<dbReference type="GO" id="GO:0005737">
    <property type="term" value="C:cytoplasm"/>
    <property type="evidence" value="ECO:0007669"/>
    <property type="project" value="UniProtKB-SubCell"/>
</dbReference>
<dbReference type="InterPro" id="IPR048383">
    <property type="entry name" value="TPPII_Ig-like-1"/>
</dbReference>
<evidence type="ECO:0000259" key="20">
    <source>
        <dbReference type="Pfam" id="PF00082"/>
    </source>
</evidence>
<evidence type="ECO:0000256" key="5">
    <source>
        <dbReference type="ARBA" id="ARBA00012462"/>
    </source>
</evidence>
<dbReference type="FunFam" id="3.40.50.200:FF:000009">
    <property type="entry name" value="tripeptidyl-peptidase 2 isoform X1"/>
    <property type="match status" value="1"/>
</dbReference>
<dbReference type="Gene3D" id="6.10.250.3080">
    <property type="match status" value="1"/>
</dbReference>
<dbReference type="PANTHER" id="PTHR43806:SF14">
    <property type="entry name" value="TRIPEPTIDYL-PEPTIDASE 2"/>
    <property type="match status" value="1"/>
</dbReference>
<evidence type="ECO:0000256" key="7">
    <source>
        <dbReference type="ARBA" id="ARBA00022438"/>
    </source>
</evidence>
<evidence type="ECO:0000256" key="1">
    <source>
        <dbReference type="ARBA" id="ARBA00001910"/>
    </source>
</evidence>
<evidence type="ECO:0000256" key="16">
    <source>
        <dbReference type="ARBA" id="ARBA00054482"/>
    </source>
</evidence>
<evidence type="ECO:0000256" key="9">
    <source>
        <dbReference type="ARBA" id="ARBA00022553"/>
    </source>
</evidence>
<evidence type="ECO:0000256" key="11">
    <source>
        <dbReference type="ARBA" id="ARBA00022801"/>
    </source>
</evidence>
<dbReference type="GO" id="GO:0004252">
    <property type="term" value="F:serine-type endopeptidase activity"/>
    <property type="evidence" value="ECO:0007669"/>
    <property type="project" value="UniProtKB-UniRule"/>
</dbReference>
<feature type="region of interest" description="Disordered" evidence="19">
    <location>
        <begin position="1085"/>
        <end position="1104"/>
    </location>
</feature>
<evidence type="ECO:0000256" key="13">
    <source>
        <dbReference type="ARBA" id="ARBA00022990"/>
    </source>
</evidence>
<evidence type="ECO:0000256" key="17">
    <source>
        <dbReference type="ARBA" id="ARBA00075739"/>
    </source>
</evidence>
<dbReference type="Gene3D" id="2.60.40.3170">
    <property type="match status" value="1"/>
</dbReference>
<dbReference type="InterPro" id="IPR022229">
    <property type="entry name" value="TPPII_Ig-like-2"/>
</dbReference>
<dbReference type="GO" id="GO:0006508">
    <property type="term" value="P:proteolysis"/>
    <property type="evidence" value="ECO:0007669"/>
    <property type="project" value="UniProtKB-KW"/>
</dbReference>
<dbReference type="FunFam" id="2.60.40.3170:FF:000001">
    <property type="entry name" value="Tripeptidyl peptidase 2"/>
    <property type="match status" value="1"/>
</dbReference>
<comment type="subcellular location">
    <subcellularLocation>
        <location evidence="3">Cytoplasm</location>
    </subcellularLocation>
    <subcellularLocation>
        <location evidence="2">Nucleus</location>
    </subcellularLocation>
</comment>
<evidence type="ECO:0000259" key="23">
    <source>
        <dbReference type="Pfam" id="PF21316"/>
    </source>
</evidence>
<dbReference type="PROSITE" id="PS00138">
    <property type="entry name" value="SUBTILASE_SER"/>
    <property type="match status" value="1"/>
</dbReference>
<keyword evidence="10 18" id="KW-0645">Protease</keyword>
<name>A0A8D1HNC3_PIG</name>
<dbReference type="PROSITE" id="PS51892">
    <property type="entry name" value="SUBTILASE"/>
    <property type="match status" value="1"/>
</dbReference>
<dbReference type="GO" id="GO:0004177">
    <property type="term" value="F:aminopeptidase activity"/>
    <property type="evidence" value="ECO:0007669"/>
    <property type="project" value="UniProtKB-KW"/>
</dbReference>
<feature type="compositionally biased region" description="Basic and acidic residues" evidence="19">
    <location>
        <begin position="1023"/>
        <end position="1038"/>
    </location>
</feature>
<dbReference type="InterPro" id="IPR036852">
    <property type="entry name" value="Peptidase_S8/S53_dom_sf"/>
</dbReference>
<dbReference type="Ensembl" id="ENSSSCT00045027456.1">
    <property type="protein sequence ID" value="ENSSSCP00045018969.1"/>
    <property type="gene ID" value="ENSSSCG00045015816.1"/>
</dbReference>
<dbReference type="EC" id="3.4.14.10" evidence="5"/>
<keyword evidence="8" id="KW-0963">Cytoplasm</keyword>
<dbReference type="InterPro" id="IPR022398">
    <property type="entry name" value="Peptidase_S8_His-AS"/>
</dbReference>
<dbReference type="InterPro" id="IPR050131">
    <property type="entry name" value="Peptidase_S8_subtilisin-like"/>
</dbReference>
<evidence type="ECO:0000313" key="25">
    <source>
        <dbReference type="Proteomes" id="UP000694728"/>
    </source>
</evidence>
<sequence>MATAATEEPFPFHGLLPKKETGASSFLCRYPEYDGRGVLIAVLDTGVDPGAPGMQVTTDGKPKIIDIIDTTGSGDVNTATVAEPKDGELIGLSGRVLKIPASWTNPSGRYHIGIKNGYDFYPKALKERIQKERKEKIWDPVHRVALAEACRKQEEFDVANSCPSQVGASCFDANKLIKEELQSQVELLNSFEKKYSDPGPVYDCLVWHDGETWRACIDSNEDGDLSKSTVLRNYKEAQEYGSFGTAEMLNYSVNIYDEGNLLSIVTSGGAHGTHVASIAAGHFPEEPERNGVAPGAQILSIKIGDTRLSTMETGTGLIRAMIEVINHKCDLVNYSYGEATHWPNSGRICEVISEAVWKHNIIYVSSAGNNGPCLSTVGCPGGTTSSVIGVGAYVSPDMMVAEYSLREKLPANQYTWSSRGPSADGALGVSISAPGGAIASVPNWTLRGTQLMNGTSMSSPNACGGIALILSGLKANNADYTVHSVRRALENTAVKADNIEVFAQGHGIIQVDKAYDYLVQNTSFANKLGFTVTVGNNRGIYLRDPIQVAAPSDHGVGIEPVFPENTENSEKISLQLHLALTSNSSWVQCPSHLELMNQCRHINIRVDPRGLREGLHYTEAGGYRTAGPIWGPLKRIYKTDIVGFRVNESSHYDLAFTDVHFKPGQIRRHFIEVPEGATWAEVTVCSCSSEVSAKFVLHAVQLVKQRAYRSHEFYKFCSLPEKGTLTEAFPVLGGKAIEFCIARWWASLSDVNIDYTISFHGIVCTAPQLNIHASEGINRFDVQSSLKYEDLAPCITLKSWVQTLRPLSAKTKPLGSRDVLPNNRQLYEMILTYNFHQPKSGEVTPSCPLLCELLYESEFDSQLWIIFDQNKRQMGSGDAYPHQYSLKLEKGDYTIRLQIRHEQISDLERLKDLPFIVSHRLSNTLSLDIHENHSLALLGKKKSSNLTLPPKYNQPFFVTSLPDDKIPKGAGPGCYLSGSLTLSKTELGKKAGQSAAKRQGKFKKDVIPVHYYLISPPTKTKNGSKDKDKDSEKEKDLKEEFTEALRDLKIQWMTNDMDKQKSTLVDALCRKGCALADHLLQAQEQEGAVSSDAEGREEEGEGTLDSLTETFWETTKWTDLFDSKVLTFAYKHALVNKMYGRGLKFATKLVEEKPTKENWKNCIQLMKLLGWTHCASFTENWLPIMYPPDYCVF</sequence>
<dbReference type="PROSITE" id="PS00137">
    <property type="entry name" value="SUBTILASE_HIS"/>
    <property type="match status" value="1"/>
</dbReference>
<keyword evidence="9" id="KW-0597">Phosphoprotein</keyword>
<dbReference type="SUPFAM" id="SSF52743">
    <property type="entry name" value="Subtilisin-like"/>
    <property type="match status" value="1"/>
</dbReference>
<dbReference type="PRINTS" id="PR00723">
    <property type="entry name" value="SUBTILISIN"/>
</dbReference>
<keyword evidence="12 18" id="KW-0720">Serine protease</keyword>
<dbReference type="InterPro" id="IPR000209">
    <property type="entry name" value="Peptidase_S8/S53_dom"/>
</dbReference>
<feature type="active site" description="Charge relay system" evidence="18">
    <location>
        <position position="456"/>
    </location>
</feature>
<evidence type="ECO:0000313" key="24">
    <source>
        <dbReference type="Ensembl" id="ENSSSCP00045018969.1"/>
    </source>
</evidence>
<evidence type="ECO:0000256" key="2">
    <source>
        <dbReference type="ARBA" id="ARBA00004123"/>
    </source>
</evidence>
<dbReference type="FunFam" id="1.25.40.710:FF:000001">
    <property type="entry name" value="Tripeptidyl peptidase 2"/>
    <property type="match status" value="1"/>
</dbReference>
<dbReference type="InterPro" id="IPR034051">
    <property type="entry name" value="TPP_II_domain"/>
</dbReference>
<proteinExistence type="inferred from homology"/>
<reference evidence="24" key="1">
    <citation type="submission" date="2025-08" db="UniProtKB">
        <authorList>
            <consortium name="Ensembl"/>
        </authorList>
    </citation>
    <scope>IDENTIFICATION</scope>
</reference>
<protein>
    <recommendedName>
        <fullName evidence="6">Tripeptidyl-peptidase 2</fullName>
        <ecNumber evidence="5">3.4.14.10</ecNumber>
    </recommendedName>
    <alternativeName>
        <fullName evidence="15">Tripeptidyl aminopeptidase</fullName>
    </alternativeName>
    <alternativeName>
        <fullName evidence="17">Tripeptidyl-peptidase II</fullName>
    </alternativeName>
</protein>
<comment type="catalytic activity">
    <reaction evidence="1">
        <text>Release of an N-terminal tripeptide from a polypeptide.</text>
        <dbReference type="EC" id="3.4.14.10"/>
    </reaction>
</comment>
<dbReference type="Pfam" id="PF12580">
    <property type="entry name" value="TPPII"/>
    <property type="match status" value="1"/>
</dbReference>
<evidence type="ECO:0000256" key="14">
    <source>
        <dbReference type="ARBA" id="ARBA00023242"/>
    </source>
</evidence>
<dbReference type="Gene3D" id="1.25.40.710">
    <property type="match status" value="1"/>
</dbReference>
<feature type="domain" description="Tripeptidyl peptidase II second Ig-like" evidence="21">
    <location>
        <begin position="784"/>
        <end position="970"/>
    </location>
</feature>
<dbReference type="FunFam" id="3.40.50.200:FF:000003">
    <property type="entry name" value="Tripeptidyl peptidase 2"/>
    <property type="match status" value="1"/>
</dbReference>
<dbReference type="InterPro" id="IPR046939">
    <property type="entry name" value="TPPII_C_sf"/>
</dbReference>
<evidence type="ECO:0000256" key="8">
    <source>
        <dbReference type="ARBA" id="ARBA00022490"/>
    </source>
</evidence>
<accession>A0A8D1HNC3</accession>
<keyword evidence="13" id="KW-0007">Acetylation</keyword>
<evidence type="ECO:0000256" key="3">
    <source>
        <dbReference type="ARBA" id="ARBA00004496"/>
    </source>
</evidence>
<dbReference type="PANTHER" id="PTHR43806">
    <property type="entry name" value="PEPTIDASE S8"/>
    <property type="match status" value="1"/>
</dbReference>
<keyword evidence="7" id="KW-0031">Aminopeptidase</keyword>
<dbReference type="InterPro" id="IPR046940">
    <property type="entry name" value="TPPII_Ig-like_sf"/>
</dbReference>
<evidence type="ECO:0000259" key="22">
    <source>
        <dbReference type="Pfam" id="PF21223"/>
    </source>
</evidence>
<dbReference type="GO" id="GO:0005634">
    <property type="term" value="C:nucleus"/>
    <property type="evidence" value="ECO:0007669"/>
    <property type="project" value="UniProtKB-SubCell"/>
</dbReference>
<feature type="region of interest" description="Disordered" evidence="19">
    <location>
        <begin position="1015"/>
        <end position="1038"/>
    </location>
</feature>
<evidence type="ECO:0000256" key="6">
    <source>
        <dbReference type="ARBA" id="ARBA00020244"/>
    </source>
</evidence>